<dbReference type="CDD" id="cd02440">
    <property type="entry name" value="AdoMet_MTases"/>
    <property type="match status" value="1"/>
</dbReference>
<evidence type="ECO:0000313" key="1">
    <source>
        <dbReference type="EMBL" id="RCW80158.1"/>
    </source>
</evidence>
<evidence type="ECO:0000313" key="2">
    <source>
        <dbReference type="Proteomes" id="UP000253324"/>
    </source>
</evidence>
<gene>
    <name evidence="1" type="ORF">C7476_115123</name>
</gene>
<keyword evidence="2" id="KW-1185">Reference proteome</keyword>
<dbReference type="InterPro" id="IPR029063">
    <property type="entry name" value="SAM-dependent_MTases_sf"/>
</dbReference>
<dbReference type="Gene3D" id="3.40.50.150">
    <property type="entry name" value="Vaccinia Virus protein VP39"/>
    <property type="match status" value="1"/>
</dbReference>
<proteinExistence type="predicted"/>
<name>A0A368YKW4_9HYPH</name>
<comment type="caution">
    <text evidence="1">The sequence shown here is derived from an EMBL/GenBank/DDBJ whole genome shotgun (WGS) entry which is preliminary data.</text>
</comment>
<organism evidence="1 2">
    <name type="scientific">Phyllobacterium bourgognense</name>
    <dbReference type="NCBI Taxonomy" id="314236"/>
    <lineage>
        <taxon>Bacteria</taxon>
        <taxon>Pseudomonadati</taxon>
        <taxon>Pseudomonadota</taxon>
        <taxon>Alphaproteobacteria</taxon>
        <taxon>Hyphomicrobiales</taxon>
        <taxon>Phyllobacteriaceae</taxon>
        <taxon>Phyllobacterium</taxon>
    </lineage>
</organism>
<dbReference type="Proteomes" id="UP000253324">
    <property type="component" value="Unassembled WGS sequence"/>
</dbReference>
<dbReference type="Pfam" id="PF06325">
    <property type="entry name" value="PrmA"/>
    <property type="match status" value="1"/>
</dbReference>
<reference evidence="1 2" key="1">
    <citation type="submission" date="2018-07" db="EMBL/GenBank/DDBJ databases">
        <title>Genomic Encyclopedia of Type Strains, Phase III (KMG-III): the genomes of soil and plant-associated and newly described type strains.</title>
        <authorList>
            <person name="Whitman W."/>
        </authorList>
    </citation>
    <scope>NUCLEOTIDE SEQUENCE [LARGE SCALE GENOMIC DNA]</scope>
    <source>
        <strain evidence="1 2">31-25a</strain>
    </source>
</reference>
<dbReference type="SUPFAM" id="SSF53335">
    <property type="entry name" value="S-adenosyl-L-methionine-dependent methyltransferases"/>
    <property type="match status" value="1"/>
</dbReference>
<sequence>MQRIAGSFRDPSGHVFNSNDSIFRTINPTASKNYEAFRSSSVVSLLQERGDLIEFEEVPSTDWPEQAAGASYLLRHPKLPYISYPYEWSFSQLKSAALLHLSIQLRLLKDNLVLSDASAYNVQFIGHSPIFIDILSIRMYQDGEYWGAHRQFCEQFLNPLLLRSLLGVAHNSWFRGALEGIPTADLAKLIPTRKKLSIKLFMHVLMQAKFEQRAIQNPDTALAEVKSGRKLNKAGYQGLLQQMHNWISRLEPAGSKNTVWGTYANANTYSSDESQKKREIIAEFAEKHRPNMLVDVGCNSGDFSIAAIKGGAKYVVGFDFDQTALEVAFARSRSDALPYLPLWLDASNPSPSQGWLQTERQGFGKRTRADAMIALAFEHHLAIAKNVPLDQVLSWLTSMAPVGIIEFVPKEDPTVRKMLSLREDIFPDYTVDEFDNQLSRVSKITDRKVISSSGRTLFFYDRTVLQ</sequence>
<dbReference type="OrthoDB" id="9765084at2"/>
<protein>
    <submittedName>
        <fullName evidence="1">Nodulation-related protein NoeA</fullName>
    </submittedName>
</protein>
<dbReference type="AlphaFoldDB" id="A0A368YKW4"/>
<accession>A0A368YKW4</accession>
<dbReference type="RefSeq" id="WP_114431888.1">
    <property type="nucleotide sequence ID" value="NZ_QPJM01000015.1"/>
</dbReference>
<dbReference type="EMBL" id="QPJM01000015">
    <property type="protein sequence ID" value="RCW80158.1"/>
    <property type="molecule type" value="Genomic_DNA"/>
</dbReference>